<dbReference type="STRING" id="1036808.A0A0C3DMU5"/>
<feature type="transmembrane region" description="Helical" evidence="1">
    <location>
        <begin position="15"/>
        <end position="38"/>
    </location>
</feature>
<dbReference type="AlphaFoldDB" id="A0A0C3DMU5"/>
<organism evidence="2 3">
    <name type="scientific">Scleroderma citrinum Foug A</name>
    <dbReference type="NCBI Taxonomy" id="1036808"/>
    <lineage>
        <taxon>Eukaryota</taxon>
        <taxon>Fungi</taxon>
        <taxon>Dikarya</taxon>
        <taxon>Basidiomycota</taxon>
        <taxon>Agaricomycotina</taxon>
        <taxon>Agaricomycetes</taxon>
        <taxon>Agaricomycetidae</taxon>
        <taxon>Boletales</taxon>
        <taxon>Sclerodermatineae</taxon>
        <taxon>Sclerodermataceae</taxon>
        <taxon>Scleroderma</taxon>
    </lineage>
</organism>
<dbReference type="InParanoid" id="A0A0C3DMU5"/>
<feature type="transmembrane region" description="Helical" evidence="1">
    <location>
        <begin position="160"/>
        <end position="185"/>
    </location>
</feature>
<keyword evidence="3" id="KW-1185">Reference proteome</keyword>
<reference evidence="3" key="2">
    <citation type="submission" date="2015-01" db="EMBL/GenBank/DDBJ databases">
        <title>Evolutionary Origins and Diversification of the Mycorrhizal Mutualists.</title>
        <authorList>
            <consortium name="DOE Joint Genome Institute"/>
            <consortium name="Mycorrhizal Genomics Consortium"/>
            <person name="Kohler A."/>
            <person name="Kuo A."/>
            <person name="Nagy L.G."/>
            <person name="Floudas D."/>
            <person name="Copeland A."/>
            <person name="Barry K.W."/>
            <person name="Cichocki N."/>
            <person name="Veneault-Fourrey C."/>
            <person name="LaButti K."/>
            <person name="Lindquist E.A."/>
            <person name="Lipzen A."/>
            <person name="Lundell T."/>
            <person name="Morin E."/>
            <person name="Murat C."/>
            <person name="Riley R."/>
            <person name="Ohm R."/>
            <person name="Sun H."/>
            <person name="Tunlid A."/>
            <person name="Henrissat B."/>
            <person name="Grigoriev I.V."/>
            <person name="Hibbett D.S."/>
            <person name="Martin F."/>
        </authorList>
    </citation>
    <scope>NUCLEOTIDE SEQUENCE [LARGE SCALE GENOMIC DNA]</scope>
    <source>
        <strain evidence="3">Foug A</strain>
    </source>
</reference>
<dbReference type="Proteomes" id="UP000053989">
    <property type="component" value="Unassembled WGS sequence"/>
</dbReference>
<evidence type="ECO:0000313" key="2">
    <source>
        <dbReference type="EMBL" id="KIM57356.1"/>
    </source>
</evidence>
<reference evidence="2 3" key="1">
    <citation type="submission" date="2014-04" db="EMBL/GenBank/DDBJ databases">
        <authorList>
            <consortium name="DOE Joint Genome Institute"/>
            <person name="Kuo A."/>
            <person name="Kohler A."/>
            <person name="Nagy L.G."/>
            <person name="Floudas D."/>
            <person name="Copeland A."/>
            <person name="Barry K.W."/>
            <person name="Cichocki N."/>
            <person name="Veneault-Fourrey C."/>
            <person name="LaButti K."/>
            <person name="Lindquist E.A."/>
            <person name="Lipzen A."/>
            <person name="Lundell T."/>
            <person name="Morin E."/>
            <person name="Murat C."/>
            <person name="Sun H."/>
            <person name="Tunlid A."/>
            <person name="Henrissat B."/>
            <person name="Grigoriev I.V."/>
            <person name="Hibbett D.S."/>
            <person name="Martin F."/>
            <person name="Nordberg H.P."/>
            <person name="Cantor M.N."/>
            <person name="Hua S.X."/>
        </authorList>
    </citation>
    <scope>NUCLEOTIDE SEQUENCE [LARGE SCALE GENOMIC DNA]</scope>
    <source>
        <strain evidence="2 3">Foug A</strain>
    </source>
</reference>
<proteinExistence type="predicted"/>
<sequence>MSQAIFSVPGALHCITYVIAPINAFLNWCFGFTIKLDLAFQGHRSRRHSPSTLCIMYLFCMGTSSRIQLGSCSPELACGRNGEYSSCWRSRNHQIASGWWDWELTESLVQFHLPRMGVTASVRIGNLLGEGKARQAGFVVWTSIFMAVVIASIFRDPKVISLVAFIIPLLAIVQVYGTSTAVAWIPRVGALRPPWIGYRGKFAWLPLPS</sequence>
<feature type="transmembrane region" description="Helical" evidence="1">
    <location>
        <begin position="136"/>
        <end position="154"/>
    </location>
</feature>
<accession>A0A0C3DMU5</accession>
<evidence type="ECO:0000313" key="3">
    <source>
        <dbReference type="Proteomes" id="UP000053989"/>
    </source>
</evidence>
<name>A0A0C3DMU5_9AGAM</name>
<protein>
    <submittedName>
        <fullName evidence="2">Uncharacterized protein</fullName>
    </submittedName>
</protein>
<dbReference type="OrthoDB" id="2126698at2759"/>
<keyword evidence="1" id="KW-1133">Transmembrane helix</keyword>
<dbReference type="EMBL" id="KN822102">
    <property type="protein sequence ID" value="KIM57356.1"/>
    <property type="molecule type" value="Genomic_DNA"/>
</dbReference>
<evidence type="ECO:0000256" key="1">
    <source>
        <dbReference type="SAM" id="Phobius"/>
    </source>
</evidence>
<keyword evidence="1" id="KW-0812">Transmembrane</keyword>
<keyword evidence="1" id="KW-0472">Membrane</keyword>
<dbReference type="HOGENOM" id="CLU_1316100_0_0_1"/>
<gene>
    <name evidence="2" type="ORF">SCLCIDRAFT_1141937</name>
</gene>